<dbReference type="GO" id="GO:0016887">
    <property type="term" value="F:ATP hydrolysis activity"/>
    <property type="evidence" value="ECO:0000318"/>
    <property type="project" value="GO_Central"/>
</dbReference>
<dbReference type="EMBL" id="LFYR01000025">
    <property type="protein sequence ID" value="KMZ76422.1"/>
    <property type="molecule type" value="Genomic_DNA"/>
</dbReference>
<feature type="binding site" evidence="3">
    <location>
        <begin position="140"/>
        <end position="147"/>
    </location>
    <ligand>
        <name>ATP</name>
        <dbReference type="ChEBI" id="CHEBI:30616"/>
    </ligand>
</feature>
<dbReference type="GO" id="GO:0051225">
    <property type="term" value="P:spindle assembly"/>
    <property type="evidence" value="ECO:0000318"/>
    <property type="project" value="GO_Central"/>
</dbReference>
<keyword evidence="1" id="KW-0493">Microtubule</keyword>
<dbReference type="Gene3D" id="3.40.850.10">
    <property type="entry name" value="Kinesin motor domain"/>
    <property type="match status" value="1"/>
</dbReference>
<feature type="compositionally biased region" description="Polar residues" evidence="5">
    <location>
        <begin position="213"/>
        <end position="235"/>
    </location>
</feature>
<gene>
    <name evidence="7" type="ORF">ZOSMA_101G00050</name>
</gene>
<dbReference type="GO" id="GO:0005524">
    <property type="term" value="F:ATP binding"/>
    <property type="evidence" value="ECO:0007669"/>
    <property type="project" value="UniProtKB-UniRule"/>
</dbReference>
<keyword evidence="3" id="KW-0067">ATP-binding</keyword>
<evidence type="ECO:0000256" key="1">
    <source>
        <dbReference type="ARBA" id="ARBA00022701"/>
    </source>
</evidence>
<dbReference type="Proteomes" id="UP000036987">
    <property type="component" value="Unassembled WGS sequence"/>
</dbReference>
<dbReference type="PANTHER" id="PTHR47972">
    <property type="entry name" value="KINESIN-LIKE PROTEIN KLP-3"/>
    <property type="match status" value="1"/>
</dbReference>
<keyword evidence="3" id="KW-0547">Nucleotide-binding</keyword>
<dbReference type="SMART" id="SM00129">
    <property type="entry name" value="KISc"/>
    <property type="match status" value="1"/>
</dbReference>
<dbReference type="SUPFAM" id="SSF46579">
    <property type="entry name" value="Prefoldin"/>
    <property type="match status" value="1"/>
</dbReference>
<dbReference type="STRING" id="29655.A0A0K9Q6C3"/>
<dbReference type="GO" id="GO:0008017">
    <property type="term" value="F:microtubule binding"/>
    <property type="evidence" value="ECO:0000318"/>
    <property type="project" value="GO_Central"/>
</dbReference>
<feature type="region of interest" description="Disordered" evidence="5">
    <location>
        <begin position="205"/>
        <end position="235"/>
    </location>
</feature>
<evidence type="ECO:0000259" key="6">
    <source>
        <dbReference type="PROSITE" id="PS50067"/>
    </source>
</evidence>
<dbReference type="InterPro" id="IPR027417">
    <property type="entry name" value="P-loop_NTPase"/>
</dbReference>
<dbReference type="GO" id="GO:0007018">
    <property type="term" value="P:microtubule-based movement"/>
    <property type="evidence" value="ECO:0000318"/>
    <property type="project" value="GO_Central"/>
</dbReference>
<name>A0A0K9Q6C3_ZOSMR</name>
<dbReference type="PROSITE" id="PS50067">
    <property type="entry name" value="KINESIN_MOTOR_2"/>
    <property type="match status" value="1"/>
</dbReference>
<dbReference type="GO" id="GO:0005737">
    <property type="term" value="C:cytoplasm"/>
    <property type="evidence" value="ECO:0000318"/>
    <property type="project" value="GO_Central"/>
</dbReference>
<dbReference type="InterPro" id="IPR001752">
    <property type="entry name" value="Kinesin_motor_dom"/>
</dbReference>
<keyword evidence="8" id="KW-1185">Reference proteome</keyword>
<feature type="domain" description="Kinesin motor" evidence="6">
    <location>
        <begin position="60"/>
        <end position="395"/>
    </location>
</feature>
<dbReference type="OrthoDB" id="3176171at2759"/>
<dbReference type="InterPro" id="IPR027640">
    <property type="entry name" value="Kinesin-like_fam"/>
</dbReference>
<evidence type="ECO:0000313" key="8">
    <source>
        <dbReference type="Proteomes" id="UP000036987"/>
    </source>
</evidence>
<evidence type="ECO:0000313" key="7">
    <source>
        <dbReference type="EMBL" id="KMZ76422.1"/>
    </source>
</evidence>
<keyword evidence="4" id="KW-0175">Coiled coil</keyword>
<dbReference type="InterPro" id="IPR036961">
    <property type="entry name" value="Kinesin_motor_dom_sf"/>
</dbReference>
<proteinExistence type="inferred from homology"/>
<feature type="coiled-coil region" evidence="4">
    <location>
        <begin position="407"/>
        <end position="441"/>
    </location>
</feature>
<dbReference type="SUPFAM" id="SSF52540">
    <property type="entry name" value="P-loop containing nucleoside triphosphate hydrolases"/>
    <property type="match status" value="1"/>
</dbReference>
<organism evidence="7 8">
    <name type="scientific">Zostera marina</name>
    <name type="common">Eelgrass</name>
    <dbReference type="NCBI Taxonomy" id="29655"/>
    <lineage>
        <taxon>Eukaryota</taxon>
        <taxon>Viridiplantae</taxon>
        <taxon>Streptophyta</taxon>
        <taxon>Embryophyta</taxon>
        <taxon>Tracheophyta</taxon>
        <taxon>Spermatophyta</taxon>
        <taxon>Magnoliopsida</taxon>
        <taxon>Liliopsida</taxon>
        <taxon>Zosteraceae</taxon>
        <taxon>Zostera</taxon>
    </lineage>
</organism>
<evidence type="ECO:0000256" key="2">
    <source>
        <dbReference type="ARBA" id="ARBA00023175"/>
    </source>
</evidence>
<sequence>MFVQYGEPDTEKGGLQLEFPVRATDLQEEVTALRELRLRLGFLDAKRREALNKILDIKGSVRVFCRVRGGDEQRKPYLNNNSPVSTSPEKIAVATTGGKSEFRVDKVFTQESTQEEVFVEVEPILRSALDGHNICILAYGQTGTGKTFTMEGNSKKPGIVPRAMKELFQQASPQDNPPSLPSPSSSFTFSISMLEVYKGNLRDLLSPKPHPSTLRSAPSSTSKSNSLSIQSGSNGTVEVEGLNDISVESFKNAYRCYTTGKRSRSTSWTNVNEASSRSHCLTRITIKCDDRPISKVWMVDLGGSERLLKTGATGRTMDEGKAINLSLSALADVISALKRKRTHVPFRNSKLTQILTDSIGNDGSKVMMLVHVSPSEDDVGETLCSLKFATRARASDFFNKETSQEWRKIKEHRVAELNEEMKKVEEELKQVKNQIQMIELMILERKSNNAIEGSPTSPLIVGIERSTGDGSDSLSHTPAKINNQQHVNVVSSVPRFMASTACSRRRQSVSVENVSKHSSRVALRFGNRSSLDMLKSSLTRKMFQD</sequence>
<dbReference type="GO" id="GO:0005874">
    <property type="term" value="C:microtubule"/>
    <property type="evidence" value="ECO:0000318"/>
    <property type="project" value="GO_Central"/>
</dbReference>
<evidence type="ECO:0000256" key="4">
    <source>
        <dbReference type="SAM" id="Coils"/>
    </source>
</evidence>
<reference evidence="8" key="1">
    <citation type="journal article" date="2016" name="Nature">
        <title>The genome of the seagrass Zostera marina reveals angiosperm adaptation to the sea.</title>
        <authorList>
            <person name="Olsen J.L."/>
            <person name="Rouze P."/>
            <person name="Verhelst B."/>
            <person name="Lin Y.-C."/>
            <person name="Bayer T."/>
            <person name="Collen J."/>
            <person name="Dattolo E."/>
            <person name="De Paoli E."/>
            <person name="Dittami S."/>
            <person name="Maumus F."/>
            <person name="Michel G."/>
            <person name="Kersting A."/>
            <person name="Lauritano C."/>
            <person name="Lohaus R."/>
            <person name="Toepel M."/>
            <person name="Tonon T."/>
            <person name="Vanneste K."/>
            <person name="Amirebrahimi M."/>
            <person name="Brakel J."/>
            <person name="Bostroem C."/>
            <person name="Chovatia M."/>
            <person name="Grimwood J."/>
            <person name="Jenkins J.W."/>
            <person name="Jueterbock A."/>
            <person name="Mraz A."/>
            <person name="Stam W.T."/>
            <person name="Tice H."/>
            <person name="Bornberg-Bauer E."/>
            <person name="Green P.J."/>
            <person name="Pearson G.A."/>
            <person name="Procaccini G."/>
            <person name="Duarte C.M."/>
            <person name="Schmutz J."/>
            <person name="Reusch T.B.H."/>
            <person name="Van de Peer Y."/>
        </authorList>
    </citation>
    <scope>NUCLEOTIDE SEQUENCE [LARGE SCALE GENOMIC DNA]</scope>
    <source>
        <strain evidence="8">cv. Finnish</strain>
    </source>
</reference>
<dbReference type="OMA" id="ECIRTEE"/>
<dbReference type="PRINTS" id="PR00380">
    <property type="entry name" value="KINESINHEAVY"/>
</dbReference>
<protein>
    <submittedName>
        <fullName evidence="7">BY-2 kinesin-like protein 5</fullName>
    </submittedName>
</protein>
<dbReference type="GO" id="GO:0003777">
    <property type="term" value="F:microtubule motor activity"/>
    <property type="evidence" value="ECO:0000318"/>
    <property type="project" value="GO_Central"/>
</dbReference>
<comment type="caution">
    <text evidence="7">The sequence shown here is derived from an EMBL/GenBank/DDBJ whole genome shotgun (WGS) entry which is preliminary data.</text>
</comment>
<evidence type="ECO:0000256" key="3">
    <source>
        <dbReference type="PROSITE-ProRule" id="PRU00283"/>
    </source>
</evidence>
<dbReference type="GO" id="GO:0005871">
    <property type="term" value="C:kinesin complex"/>
    <property type="evidence" value="ECO:0000318"/>
    <property type="project" value="GO_Central"/>
</dbReference>
<comment type="similarity">
    <text evidence="3">Belongs to the TRAFAC class myosin-kinesin ATPase superfamily. Kinesin family.</text>
</comment>
<dbReference type="AlphaFoldDB" id="A0A0K9Q6C3"/>
<dbReference type="PANTHER" id="PTHR47972:SF9">
    <property type="entry name" value="KINESIN-LIKE PROTEIN KIN-14U"/>
    <property type="match status" value="1"/>
</dbReference>
<accession>A0A0K9Q6C3</accession>
<evidence type="ECO:0000256" key="5">
    <source>
        <dbReference type="SAM" id="MobiDB-lite"/>
    </source>
</evidence>
<keyword evidence="2 3" id="KW-0505">Motor protein</keyword>
<dbReference type="Pfam" id="PF00225">
    <property type="entry name" value="Kinesin"/>
    <property type="match status" value="1"/>
</dbReference>